<dbReference type="GO" id="GO:0050661">
    <property type="term" value="F:NADP binding"/>
    <property type="evidence" value="ECO:0007669"/>
    <property type="project" value="InterPro"/>
</dbReference>
<dbReference type="InterPro" id="IPR013328">
    <property type="entry name" value="6PGD_dom2"/>
</dbReference>
<dbReference type="PIRSF" id="PIRSF000103">
    <property type="entry name" value="HIBADH"/>
    <property type="match status" value="1"/>
</dbReference>
<reference evidence="6 7" key="1">
    <citation type="submission" date="2019-07" db="EMBL/GenBank/DDBJ databases">
        <title>Caenimonas sedimenti sp. nov., isolated from activated sludge.</title>
        <authorList>
            <person name="Xu J."/>
        </authorList>
    </citation>
    <scope>NUCLEOTIDE SEQUENCE [LARGE SCALE GENOMIC DNA]</scope>
    <source>
        <strain evidence="6 7">HX-9-20</strain>
    </source>
</reference>
<accession>A0A562ZUS5</accession>
<sequence>MSAAGTVGIVGAGNMGGGMAGRLLEQGWTVRVCDLVPQKVRELVTQGAQAAATPAAAAGGSDALIVCVIDADQTQEVLFGTDGAAAALRPGQAVLLCPTIAPGDVERIAGQLAERGLSTIDAPMSGGPARARDGTMSLMVACPDAVFEQHRTLLHTLSAKLFRISERPGDGARTKLVNNLLAGINLAGAAEALALARQLGLDLGRTLDVIEQSSGQSWIGSDRLRRAIAGDYTPRAHLTLLHKDTRLALEAARTAGFSGPLGPAAHGVFDHAVRQGLAGQDDAALFALLAGLHIPPTPSS</sequence>
<dbReference type="SUPFAM" id="SSF51735">
    <property type="entry name" value="NAD(P)-binding Rossmann-fold domains"/>
    <property type="match status" value="1"/>
</dbReference>
<protein>
    <submittedName>
        <fullName evidence="6">NAD(P)-dependent oxidoreductase</fullName>
    </submittedName>
</protein>
<dbReference type="RefSeq" id="WP_145891650.1">
    <property type="nucleotide sequence ID" value="NZ_VOBQ01000004.1"/>
</dbReference>
<dbReference type="OrthoDB" id="9786703at2"/>
<organism evidence="6 7">
    <name type="scientific">Caenimonas sedimenti</name>
    <dbReference type="NCBI Taxonomy" id="2596921"/>
    <lineage>
        <taxon>Bacteria</taxon>
        <taxon>Pseudomonadati</taxon>
        <taxon>Pseudomonadota</taxon>
        <taxon>Betaproteobacteria</taxon>
        <taxon>Burkholderiales</taxon>
        <taxon>Comamonadaceae</taxon>
        <taxon>Caenimonas</taxon>
    </lineage>
</organism>
<dbReference type="InterPro" id="IPR036291">
    <property type="entry name" value="NAD(P)-bd_dom_sf"/>
</dbReference>
<dbReference type="GO" id="GO:0016491">
    <property type="term" value="F:oxidoreductase activity"/>
    <property type="evidence" value="ECO:0007669"/>
    <property type="project" value="UniProtKB-KW"/>
</dbReference>
<proteinExistence type="predicted"/>
<gene>
    <name evidence="6" type="ORF">FN976_05055</name>
</gene>
<feature type="active site" evidence="3">
    <location>
        <position position="175"/>
    </location>
</feature>
<dbReference type="SUPFAM" id="SSF48179">
    <property type="entry name" value="6-phosphogluconate dehydrogenase C-terminal domain-like"/>
    <property type="match status" value="1"/>
</dbReference>
<comment type="caution">
    <text evidence="6">The sequence shown here is derived from an EMBL/GenBank/DDBJ whole genome shotgun (WGS) entry which is preliminary data.</text>
</comment>
<name>A0A562ZUS5_9BURK</name>
<dbReference type="GO" id="GO:0051287">
    <property type="term" value="F:NAD binding"/>
    <property type="evidence" value="ECO:0007669"/>
    <property type="project" value="InterPro"/>
</dbReference>
<dbReference type="InterPro" id="IPR015815">
    <property type="entry name" value="HIBADH-related"/>
</dbReference>
<dbReference type="InterPro" id="IPR029154">
    <property type="entry name" value="HIBADH-like_NADP-bd"/>
</dbReference>
<dbReference type="AlphaFoldDB" id="A0A562ZUS5"/>
<dbReference type="EMBL" id="VOBQ01000004">
    <property type="protein sequence ID" value="TWO72088.1"/>
    <property type="molecule type" value="Genomic_DNA"/>
</dbReference>
<evidence type="ECO:0000256" key="2">
    <source>
        <dbReference type="ARBA" id="ARBA00023027"/>
    </source>
</evidence>
<dbReference type="PANTHER" id="PTHR43060">
    <property type="entry name" value="3-HYDROXYISOBUTYRATE DEHYDROGENASE-LIKE 1, MITOCHONDRIAL-RELATED"/>
    <property type="match status" value="1"/>
</dbReference>
<evidence type="ECO:0000313" key="7">
    <source>
        <dbReference type="Proteomes" id="UP000318199"/>
    </source>
</evidence>
<evidence type="ECO:0000256" key="3">
    <source>
        <dbReference type="PIRSR" id="PIRSR000103-1"/>
    </source>
</evidence>
<dbReference type="Gene3D" id="1.10.1040.10">
    <property type="entry name" value="N-(1-d-carboxylethyl)-l-norvaline Dehydrogenase, domain 2"/>
    <property type="match status" value="1"/>
</dbReference>
<evidence type="ECO:0000313" key="6">
    <source>
        <dbReference type="EMBL" id="TWO72088.1"/>
    </source>
</evidence>
<dbReference type="Pfam" id="PF14833">
    <property type="entry name" value="NAD_binding_11"/>
    <property type="match status" value="1"/>
</dbReference>
<keyword evidence="1" id="KW-0560">Oxidoreductase</keyword>
<dbReference type="Gene3D" id="3.40.50.720">
    <property type="entry name" value="NAD(P)-binding Rossmann-like Domain"/>
    <property type="match status" value="1"/>
</dbReference>
<keyword evidence="7" id="KW-1185">Reference proteome</keyword>
<evidence type="ECO:0000256" key="1">
    <source>
        <dbReference type="ARBA" id="ARBA00023002"/>
    </source>
</evidence>
<dbReference type="Proteomes" id="UP000318199">
    <property type="component" value="Unassembled WGS sequence"/>
</dbReference>
<evidence type="ECO:0000259" key="4">
    <source>
        <dbReference type="Pfam" id="PF03446"/>
    </source>
</evidence>
<evidence type="ECO:0000259" key="5">
    <source>
        <dbReference type="Pfam" id="PF14833"/>
    </source>
</evidence>
<dbReference type="InterPro" id="IPR008927">
    <property type="entry name" value="6-PGluconate_DH-like_C_sf"/>
</dbReference>
<dbReference type="InterPro" id="IPR006115">
    <property type="entry name" value="6PGDH_NADP-bd"/>
</dbReference>
<feature type="domain" description="3-hydroxyisobutyrate dehydrogenase-like NAD-binding" evidence="5">
    <location>
        <begin position="169"/>
        <end position="288"/>
    </location>
</feature>
<dbReference type="Pfam" id="PF03446">
    <property type="entry name" value="NAD_binding_2"/>
    <property type="match status" value="1"/>
</dbReference>
<keyword evidence="2" id="KW-0520">NAD</keyword>
<feature type="domain" description="6-phosphogluconate dehydrogenase NADP-binding" evidence="4">
    <location>
        <begin position="6"/>
        <end position="162"/>
    </location>
</feature>